<comment type="caution">
    <text evidence="2">The sequence shown here is derived from an EMBL/GenBank/DDBJ whole genome shotgun (WGS) entry which is preliminary data.</text>
</comment>
<evidence type="ECO:0000256" key="1">
    <source>
        <dbReference type="SAM" id="MobiDB-lite"/>
    </source>
</evidence>
<evidence type="ECO:0000313" key="2">
    <source>
        <dbReference type="EMBL" id="TQM34139.1"/>
    </source>
</evidence>
<proteinExistence type="predicted"/>
<feature type="region of interest" description="Disordered" evidence="1">
    <location>
        <begin position="136"/>
        <end position="217"/>
    </location>
</feature>
<reference evidence="2 3" key="1">
    <citation type="submission" date="2019-06" db="EMBL/GenBank/DDBJ databases">
        <title>Sequencing the genomes of 1000 actinobacteria strains.</title>
        <authorList>
            <person name="Klenk H.-P."/>
        </authorList>
    </citation>
    <scope>NUCLEOTIDE SEQUENCE [LARGE SCALE GENOMIC DNA]</scope>
    <source>
        <strain evidence="2 3">DSM 105492</strain>
    </source>
</reference>
<accession>A0A543FJT3</accession>
<evidence type="ECO:0000313" key="3">
    <source>
        <dbReference type="Proteomes" id="UP000320235"/>
    </source>
</evidence>
<dbReference type="Proteomes" id="UP000320235">
    <property type="component" value="Unassembled WGS sequence"/>
</dbReference>
<organism evidence="2 3">
    <name type="scientific">Microbacterium kyungheense</name>
    <dbReference type="NCBI Taxonomy" id="1263636"/>
    <lineage>
        <taxon>Bacteria</taxon>
        <taxon>Bacillati</taxon>
        <taxon>Actinomycetota</taxon>
        <taxon>Actinomycetes</taxon>
        <taxon>Micrococcales</taxon>
        <taxon>Microbacteriaceae</taxon>
        <taxon>Microbacterium</taxon>
    </lineage>
</organism>
<feature type="compositionally biased region" description="Low complexity" evidence="1">
    <location>
        <begin position="160"/>
        <end position="170"/>
    </location>
</feature>
<dbReference type="InterPro" id="IPR049709">
    <property type="entry name" value="IniB-like_N"/>
</dbReference>
<dbReference type="RefSeq" id="WP_141892634.1">
    <property type="nucleotide sequence ID" value="NZ_BAABLH010000001.1"/>
</dbReference>
<dbReference type="NCBIfam" id="NF038175">
    <property type="entry name" value="IniB_NTERM"/>
    <property type="match status" value="1"/>
</dbReference>
<protein>
    <submittedName>
        <fullName evidence="2">Uncharacterized protein</fullName>
    </submittedName>
</protein>
<gene>
    <name evidence="2" type="ORF">FB391_0426</name>
</gene>
<dbReference type="EMBL" id="VFPE01000001">
    <property type="protein sequence ID" value="TQM34139.1"/>
    <property type="molecule type" value="Genomic_DNA"/>
</dbReference>
<sequence length="297" mass="30178">MTTPLATVANSIIEFILSLLRDPAALKELEDDPETTLAKNKLAGLCADDVRAVAPVIYDRPDVVPRTAAHPQPASTHAAPASHADVVNELTRITTSWTMIDNRSTIIDQSVNQNIWTEGGDVSQIFDQSAGIASGDGSIAAGEDTTIDNSSNVDADAGDDTLAGLPGVVDPPDDATDAAPGAEAGAGAGVGAGSGSGSDADSADDADAGAAVPVETDLDALAEETVDQQAMLQPDEQLAASVDAGVPQDAVDVVESVPSVPAYDAPAPEVDDAVWSEPAEPAVVDEVAYADDLTEEQ</sequence>
<dbReference type="OrthoDB" id="5078400at2"/>
<keyword evidence="3" id="KW-1185">Reference proteome</keyword>
<feature type="compositionally biased region" description="Gly residues" evidence="1">
    <location>
        <begin position="184"/>
        <end position="196"/>
    </location>
</feature>
<name>A0A543FJT3_9MICO</name>
<dbReference type="AlphaFoldDB" id="A0A543FJT3"/>